<dbReference type="EMBL" id="BMPN01000006">
    <property type="protein sequence ID" value="GGJ69886.1"/>
    <property type="molecule type" value="Genomic_DNA"/>
</dbReference>
<evidence type="ECO:0000313" key="2">
    <source>
        <dbReference type="Proteomes" id="UP000634435"/>
    </source>
</evidence>
<reference evidence="2" key="1">
    <citation type="journal article" date="2019" name="Int. J. Syst. Evol. Microbiol.">
        <title>The Global Catalogue of Microorganisms (GCM) 10K type strain sequencing project: providing services to taxonomists for standard genome sequencing and annotation.</title>
        <authorList>
            <consortium name="The Broad Institute Genomics Platform"/>
            <consortium name="The Broad Institute Genome Sequencing Center for Infectious Disease"/>
            <person name="Wu L."/>
            <person name="Ma J."/>
        </authorList>
    </citation>
    <scope>NUCLEOTIDE SEQUENCE [LARGE SCALE GENOMIC DNA]</scope>
    <source>
        <strain evidence="2">JCM 30071</strain>
    </source>
</reference>
<comment type="caution">
    <text evidence="1">The sequence shown here is derived from an EMBL/GenBank/DDBJ whole genome shotgun (WGS) entry which is preliminary data.</text>
</comment>
<gene>
    <name evidence="1" type="ORF">GCM10007111_34480</name>
</gene>
<organism evidence="1 2">
    <name type="scientific">Virgibacillus kapii</name>
    <dbReference type="NCBI Taxonomy" id="1638645"/>
    <lineage>
        <taxon>Bacteria</taxon>
        <taxon>Bacillati</taxon>
        <taxon>Bacillota</taxon>
        <taxon>Bacilli</taxon>
        <taxon>Bacillales</taxon>
        <taxon>Bacillaceae</taxon>
        <taxon>Virgibacillus</taxon>
    </lineage>
</organism>
<sequence length="54" mass="6361">MIVVAKAELPKSYSTQLLVIFLIKSPPVYLKNIKLRYNQELLYKKFKNRCTDLS</sequence>
<protein>
    <submittedName>
        <fullName evidence="1">Uncharacterized protein</fullName>
    </submittedName>
</protein>
<name>A0ABQ2DRX4_9BACI</name>
<proteinExistence type="predicted"/>
<accession>A0ABQ2DRX4</accession>
<keyword evidence="2" id="KW-1185">Reference proteome</keyword>
<evidence type="ECO:0000313" key="1">
    <source>
        <dbReference type="EMBL" id="GGJ69886.1"/>
    </source>
</evidence>
<dbReference type="Proteomes" id="UP000634435">
    <property type="component" value="Unassembled WGS sequence"/>
</dbReference>